<dbReference type="PROSITE" id="PS50878">
    <property type="entry name" value="RT_POL"/>
    <property type="match status" value="1"/>
</dbReference>
<feature type="region of interest" description="Disordered" evidence="1">
    <location>
        <begin position="24"/>
        <end position="69"/>
    </location>
</feature>
<dbReference type="SUPFAM" id="SSF56672">
    <property type="entry name" value="DNA/RNA polymerases"/>
    <property type="match status" value="1"/>
</dbReference>
<gene>
    <name evidence="3" type="ORF">O181_045328</name>
</gene>
<dbReference type="InterPro" id="IPR000477">
    <property type="entry name" value="RT_dom"/>
</dbReference>
<dbReference type="InterPro" id="IPR043502">
    <property type="entry name" value="DNA/RNA_pol_sf"/>
</dbReference>
<dbReference type="Proteomes" id="UP000765509">
    <property type="component" value="Unassembled WGS sequence"/>
</dbReference>
<dbReference type="InterPro" id="IPR043128">
    <property type="entry name" value="Rev_trsase/Diguanyl_cyclase"/>
</dbReference>
<accession>A0A9Q3HHI5</accession>
<dbReference type="Gene3D" id="3.10.10.10">
    <property type="entry name" value="HIV Type 1 Reverse Transcriptase, subunit A, domain 1"/>
    <property type="match status" value="1"/>
</dbReference>
<evidence type="ECO:0000313" key="4">
    <source>
        <dbReference type="Proteomes" id="UP000765509"/>
    </source>
</evidence>
<dbReference type="OrthoDB" id="2446696at2759"/>
<dbReference type="Gene3D" id="2.40.70.10">
    <property type="entry name" value="Acid Proteases"/>
    <property type="match status" value="1"/>
</dbReference>
<evidence type="ECO:0000313" key="3">
    <source>
        <dbReference type="EMBL" id="MBW0505613.1"/>
    </source>
</evidence>
<keyword evidence="4" id="KW-1185">Reference proteome</keyword>
<reference evidence="3" key="1">
    <citation type="submission" date="2021-03" db="EMBL/GenBank/DDBJ databases">
        <title>Draft genome sequence of rust myrtle Austropuccinia psidii MF-1, a brazilian biotype.</title>
        <authorList>
            <person name="Quecine M.C."/>
            <person name="Pachon D.M.R."/>
            <person name="Bonatelli M.L."/>
            <person name="Correr F.H."/>
            <person name="Franceschini L.M."/>
            <person name="Leite T.F."/>
            <person name="Margarido G.R.A."/>
            <person name="Almeida C.A."/>
            <person name="Ferrarezi J.A."/>
            <person name="Labate C.A."/>
        </authorList>
    </citation>
    <scope>NUCLEOTIDE SEQUENCE</scope>
    <source>
        <strain evidence="3">MF-1</strain>
    </source>
</reference>
<evidence type="ECO:0000256" key="1">
    <source>
        <dbReference type="SAM" id="MobiDB-lite"/>
    </source>
</evidence>
<protein>
    <recommendedName>
        <fullName evidence="2">Reverse transcriptase domain-containing protein</fullName>
    </recommendedName>
</protein>
<proteinExistence type="predicted"/>
<sequence length="697" mass="79690">MPFQHSPPARWTRSQARAQAVLTLTPRVPLDGTPAAPQLRAHLDRGPVTESAEPSRKEGRGPRRSISFSGVVGSFPGPLSKVLITQIMANLQEASRPRDLKTPSMKEPDCFYGTQPFKFRSFIQSFQLIFHNDKANFSEGRKKLFYSISFPIGRDAKWFEPYLSNLTNQDLAYLLNNWALFESQLFTLFGDPNEVRKSESELDGLIMEEGGHLPSSPSFEWDFLVIDTPKEEDLILGFYFLNHFNPSIDWRKGLITFNADHKDYYDPSKSSSNEFSSSKSYADLVCDSRTPSFASSVQIPSLNSPQSLLPSKDEVFKKIQDLREDNSVYLLYLFFGNMNLPPSAYHDSPEKLWDEEEEPEEIETMMNIYPSIYHYYLNVFPNVKADKLPPHCACDNHIELEGSLPPLGMIYSLSNQESDTLKAYILDNLEKFFIQPSSSSTGAPVLFVKKKNGGLRLCVDYCKLNSVTRKNKYPFPPMNQILTVFDGSSIFSKIYLHGAYNLLRIKEGDEHLTAFRTKYGSYEYLVMPFGLTNDPASFENLVNDIFYYLLDIYVVVYLDDIMIFSKSEEEHVTHVSTVLSRLRANNLFAKASKFLFHVSSVEYLGYVVFSKGLKIDQAKVQQILNWPPPRNLKALQSFRGFSSFYCRFIKNYSKKISSLTEFLKKDSCFPLNWVGLGKFHQLKEAFTTAPILLYPPL</sequence>
<dbReference type="AlphaFoldDB" id="A0A9Q3HHI5"/>
<dbReference type="Gene3D" id="3.30.70.270">
    <property type="match status" value="2"/>
</dbReference>
<dbReference type="InterPro" id="IPR053134">
    <property type="entry name" value="RNA-dir_DNA_polymerase"/>
</dbReference>
<comment type="caution">
    <text evidence="3">The sequence shown here is derived from an EMBL/GenBank/DDBJ whole genome shotgun (WGS) entry which is preliminary data.</text>
</comment>
<feature type="domain" description="Reverse transcriptase" evidence="2">
    <location>
        <begin position="429"/>
        <end position="608"/>
    </location>
</feature>
<dbReference type="EMBL" id="AVOT02018595">
    <property type="protein sequence ID" value="MBW0505613.1"/>
    <property type="molecule type" value="Genomic_DNA"/>
</dbReference>
<dbReference type="PANTHER" id="PTHR24559">
    <property type="entry name" value="TRANSPOSON TY3-I GAG-POL POLYPROTEIN"/>
    <property type="match status" value="1"/>
</dbReference>
<dbReference type="InterPro" id="IPR021109">
    <property type="entry name" value="Peptidase_aspartic_dom_sf"/>
</dbReference>
<feature type="compositionally biased region" description="Basic and acidic residues" evidence="1">
    <location>
        <begin position="41"/>
        <end position="61"/>
    </location>
</feature>
<dbReference type="Pfam" id="PF00078">
    <property type="entry name" value="RVT_1"/>
    <property type="match status" value="1"/>
</dbReference>
<name>A0A9Q3HHI5_9BASI</name>
<organism evidence="3 4">
    <name type="scientific">Austropuccinia psidii MF-1</name>
    <dbReference type="NCBI Taxonomy" id="1389203"/>
    <lineage>
        <taxon>Eukaryota</taxon>
        <taxon>Fungi</taxon>
        <taxon>Dikarya</taxon>
        <taxon>Basidiomycota</taxon>
        <taxon>Pucciniomycotina</taxon>
        <taxon>Pucciniomycetes</taxon>
        <taxon>Pucciniales</taxon>
        <taxon>Sphaerophragmiaceae</taxon>
        <taxon>Austropuccinia</taxon>
    </lineage>
</organism>
<dbReference type="PANTHER" id="PTHR24559:SF440">
    <property type="entry name" value="RIBONUCLEASE H"/>
    <property type="match status" value="1"/>
</dbReference>
<evidence type="ECO:0000259" key="2">
    <source>
        <dbReference type="PROSITE" id="PS50878"/>
    </source>
</evidence>
<dbReference type="CDD" id="cd01647">
    <property type="entry name" value="RT_LTR"/>
    <property type="match status" value="1"/>
</dbReference>